<evidence type="ECO:0000313" key="1">
    <source>
        <dbReference type="EMBL" id="QIW96691.1"/>
    </source>
</evidence>
<protein>
    <submittedName>
        <fullName evidence="1">Uncharacterized protein</fullName>
    </submittedName>
</protein>
<dbReference type="OrthoDB" id="4456803at2759"/>
<organism evidence="1 2">
    <name type="scientific">Peltaster fructicola</name>
    <dbReference type="NCBI Taxonomy" id="286661"/>
    <lineage>
        <taxon>Eukaryota</taxon>
        <taxon>Fungi</taxon>
        <taxon>Dikarya</taxon>
        <taxon>Ascomycota</taxon>
        <taxon>Pezizomycotina</taxon>
        <taxon>Dothideomycetes</taxon>
        <taxon>Dothideomycetes incertae sedis</taxon>
        <taxon>Peltaster</taxon>
    </lineage>
</organism>
<reference evidence="1 2" key="1">
    <citation type="journal article" date="2016" name="Sci. Rep.">
        <title>Peltaster fructicola genome reveals evolution from an invasive phytopathogen to an ectophytic parasite.</title>
        <authorList>
            <person name="Xu C."/>
            <person name="Chen H."/>
            <person name="Gleason M.L."/>
            <person name="Xu J.R."/>
            <person name="Liu H."/>
            <person name="Zhang R."/>
            <person name="Sun G."/>
        </authorList>
    </citation>
    <scope>NUCLEOTIDE SEQUENCE [LARGE SCALE GENOMIC DNA]</scope>
    <source>
        <strain evidence="1 2">LNHT1506</strain>
    </source>
</reference>
<proteinExistence type="predicted"/>
<sequence length="177" mass="20308">MSTNLLFVTAKLSVKRVNDFLTKAPEVERAILPDSIFFLVEDSHVPYEKIFNETSTEPPVSDFQSGFIGASDDDLWKQLESYSDAERKQDHAGTLHEEIIVVLDKESEKDDTVSMLYRKQDGEKTKWRAPFRFAVPIIMQMPFDDEEPWLNGVDDDGAIRMTEVYKALDVDWTHGDS</sequence>
<dbReference type="AlphaFoldDB" id="A0A6H0XPK1"/>
<dbReference type="Proteomes" id="UP000503462">
    <property type="component" value="Chromosome 2"/>
</dbReference>
<evidence type="ECO:0000313" key="2">
    <source>
        <dbReference type="Proteomes" id="UP000503462"/>
    </source>
</evidence>
<gene>
    <name evidence="1" type="ORF">AMS68_002209</name>
</gene>
<accession>A0A6H0XPK1</accession>
<name>A0A6H0XPK1_9PEZI</name>
<dbReference type="EMBL" id="CP051140">
    <property type="protein sequence ID" value="QIW96691.1"/>
    <property type="molecule type" value="Genomic_DNA"/>
</dbReference>
<keyword evidence="2" id="KW-1185">Reference proteome</keyword>